<dbReference type="EMBL" id="CADCXW020000327">
    <property type="protein sequence ID" value="CAD1567926.1"/>
    <property type="molecule type" value="Genomic_DNA"/>
</dbReference>
<proteinExistence type="predicted"/>
<evidence type="ECO:0000313" key="1">
    <source>
        <dbReference type="EMBL" id="CAD1567926.1"/>
    </source>
</evidence>
<organism evidence="1">
    <name type="scientific">Bracon brevicornis</name>
    <dbReference type="NCBI Taxonomy" id="1563983"/>
    <lineage>
        <taxon>Eukaryota</taxon>
        <taxon>Metazoa</taxon>
        <taxon>Ecdysozoa</taxon>
        <taxon>Arthropoda</taxon>
        <taxon>Hexapoda</taxon>
        <taxon>Insecta</taxon>
        <taxon>Pterygota</taxon>
        <taxon>Neoptera</taxon>
        <taxon>Endopterygota</taxon>
        <taxon>Hymenoptera</taxon>
        <taxon>Apocrita</taxon>
        <taxon>Ichneumonoidea</taxon>
        <taxon>Braconidae</taxon>
        <taxon>Braconinae</taxon>
        <taxon>Bracon</taxon>
    </lineage>
</organism>
<name>A0A6V7KYH1_9HYME</name>
<dbReference type="AlphaFoldDB" id="A0A6V7KYH1"/>
<reference evidence="1" key="1">
    <citation type="submission" date="2020-07" db="EMBL/GenBank/DDBJ databases">
        <authorList>
            <person name="Ferguson B K."/>
        </authorList>
    </citation>
    <scope>NUCLEOTIDE SEQUENCE</scope>
    <source>
        <strain evidence="1">L06</strain>
    </source>
</reference>
<accession>A0A6V7KYH1</accession>
<gene>
    <name evidence="1" type="ORF">BBRV_LOCUS89499</name>
</gene>
<sequence>MTVIKSASGVVGCRTEFDATETYEFSWVTMIGPTFVTTIYNSVYLRDNSIINGGVVVVSLMLDLKHTVYVKHLVKEDTIIKLWWNYIRGSESLS</sequence>
<protein>
    <submittedName>
        <fullName evidence="1">Uncharacterized protein</fullName>
    </submittedName>
</protein>